<reference evidence="2 3" key="1">
    <citation type="submission" date="2018-05" db="EMBL/GenBank/DDBJ databases">
        <title>Legionella qingyii sp.nov., whole genome shotgun sequence.</title>
        <authorList>
            <person name="Wu H."/>
            <person name="Zhu Q."/>
            <person name="Hu C."/>
        </authorList>
    </citation>
    <scope>NUCLEOTIDE SEQUENCE [LARGE SCALE GENOMIC DNA]</scope>
    <source>
        <strain evidence="2 3">HEB18</strain>
    </source>
</reference>
<proteinExistence type="predicted"/>
<evidence type="ECO:0000313" key="2">
    <source>
        <dbReference type="EMBL" id="PWY55950.1"/>
    </source>
</evidence>
<keyword evidence="1" id="KW-1133">Transmembrane helix</keyword>
<sequence>MLEVKRSVLSPISDLSNEDIYDVKASFEKILRQNRVSYFCNFVASITSDKRVLILFYRLYKGFVGINLSIKHWEINISPHYHFNDVLFVGSDGIWVIITLTFYVVVLDTLLCNY</sequence>
<evidence type="ECO:0000256" key="1">
    <source>
        <dbReference type="SAM" id="Phobius"/>
    </source>
</evidence>
<dbReference type="EMBL" id="QHJG01000013">
    <property type="protein sequence ID" value="PWY55950.1"/>
    <property type="molecule type" value="Genomic_DNA"/>
</dbReference>
<organism evidence="2 3">
    <name type="scientific">Legionella qingyii</name>
    <dbReference type="NCBI Taxonomy" id="2184757"/>
    <lineage>
        <taxon>Bacteria</taxon>
        <taxon>Pseudomonadati</taxon>
        <taxon>Pseudomonadota</taxon>
        <taxon>Gammaproteobacteria</taxon>
        <taxon>Legionellales</taxon>
        <taxon>Legionellaceae</taxon>
        <taxon>Legionella</taxon>
    </lineage>
</organism>
<keyword evidence="1" id="KW-0472">Membrane</keyword>
<evidence type="ECO:0000313" key="3">
    <source>
        <dbReference type="Proteomes" id="UP000247152"/>
    </source>
</evidence>
<gene>
    <name evidence="2" type="ORF">DGG96_09455</name>
</gene>
<keyword evidence="1" id="KW-0812">Transmembrane</keyword>
<name>A0A317U6C2_9GAMM</name>
<comment type="caution">
    <text evidence="2">The sequence shown here is derived from an EMBL/GenBank/DDBJ whole genome shotgun (WGS) entry which is preliminary data.</text>
</comment>
<dbReference type="Proteomes" id="UP000247152">
    <property type="component" value="Unassembled WGS sequence"/>
</dbReference>
<feature type="transmembrane region" description="Helical" evidence="1">
    <location>
        <begin position="93"/>
        <end position="112"/>
    </location>
</feature>
<accession>A0A317U6C2</accession>
<protein>
    <submittedName>
        <fullName evidence="2">Uncharacterized protein</fullName>
    </submittedName>
</protein>
<dbReference type="AlphaFoldDB" id="A0A317U6C2"/>